<dbReference type="OrthoDB" id="1470350at2759"/>
<comment type="pathway">
    <text evidence="2">Mycotoxin biosynthesis.</text>
</comment>
<dbReference type="HOGENOM" id="CLU_367678_0_0_1"/>
<reference evidence="8 9" key="1">
    <citation type="journal article" date="2014" name="BMC Genomics">
        <title>Comparative genome sequencing reveals chemotype-specific gene clusters in the toxigenic black mold Stachybotrys.</title>
        <authorList>
            <person name="Semeiks J."/>
            <person name="Borek D."/>
            <person name="Otwinowski Z."/>
            <person name="Grishin N.V."/>
        </authorList>
    </citation>
    <scope>NUCLEOTIDE SEQUENCE [LARGE SCALE GENOMIC DNA]</scope>
    <source>
        <strain evidence="9">CBS 109288 / IBT 7711</strain>
    </source>
</reference>
<keyword evidence="9" id="KW-1185">Reference proteome</keyword>
<dbReference type="Proteomes" id="UP000028045">
    <property type="component" value="Unassembled WGS sequence"/>
</dbReference>
<evidence type="ECO:0000313" key="8">
    <source>
        <dbReference type="EMBL" id="KEY72978.1"/>
    </source>
</evidence>
<keyword evidence="5 7" id="KW-0408">Iron</keyword>
<keyword evidence="6" id="KW-0503">Monooxygenase</keyword>
<name>A0A084B5Z9_STACB</name>
<dbReference type="CDD" id="cd11040">
    <property type="entry name" value="CYP7_CYP8-like"/>
    <property type="match status" value="1"/>
</dbReference>
<dbReference type="GO" id="GO:0004497">
    <property type="term" value="F:monooxygenase activity"/>
    <property type="evidence" value="ECO:0007669"/>
    <property type="project" value="UniProtKB-KW"/>
</dbReference>
<dbReference type="InterPro" id="IPR001128">
    <property type="entry name" value="Cyt_P450"/>
</dbReference>
<feature type="binding site" description="axial binding residue" evidence="7">
    <location>
        <position position="671"/>
    </location>
    <ligand>
        <name>heme</name>
        <dbReference type="ChEBI" id="CHEBI:30413"/>
    </ligand>
    <ligandPart>
        <name>Fe</name>
        <dbReference type="ChEBI" id="CHEBI:18248"/>
    </ligandPart>
</feature>
<organism evidence="8 9">
    <name type="scientific">Stachybotrys chartarum (strain CBS 109288 / IBT 7711)</name>
    <name type="common">Toxic black mold</name>
    <name type="synonym">Stilbospora chartarum</name>
    <dbReference type="NCBI Taxonomy" id="1280523"/>
    <lineage>
        <taxon>Eukaryota</taxon>
        <taxon>Fungi</taxon>
        <taxon>Dikarya</taxon>
        <taxon>Ascomycota</taxon>
        <taxon>Pezizomycotina</taxon>
        <taxon>Sordariomycetes</taxon>
        <taxon>Hypocreomycetidae</taxon>
        <taxon>Hypocreales</taxon>
        <taxon>Stachybotryaceae</taxon>
        <taxon>Stachybotrys</taxon>
    </lineage>
</organism>
<dbReference type="PRINTS" id="PR00465">
    <property type="entry name" value="EP450IV"/>
</dbReference>
<evidence type="ECO:0000256" key="7">
    <source>
        <dbReference type="PIRSR" id="PIRSR602403-1"/>
    </source>
</evidence>
<dbReference type="Gene3D" id="1.10.630.10">
    <property type="entry name" value="Cytochrome P450"/>
    <property type="match status" value="1"/>
</dbReference>
<dbReference type="GO" id="GO:0005506">
    <property type="term" value="F:iron ion binding"/>
    <property type="evidence" value="ECO:0007669"/>
    <property type="project" value="InterPro"/>
</dbReference>
<evidence type="ECO:0000256" key="4">
    <source>
        <dbReference type="ARBA" id="ARBA00022723"/>
    </source>
</evidence>
<protein>
    <submittedName>
        <fullName evidence="8">Uncharacterized protein</fullName>
    </submittedName>
</protein>
<keyword evidence="4 7" id="KW-0479">Metal-binding</keyword>
<evidence type="ECO:0000256" key="5">
    <source>
        <dbReference type="ARBA" id="ARBA00023004"/>
    </source>
</evidence>
<dbReference type="PANTHER" id="PTHR47582">
    <property type="entry name" value="P450, PUTATIVE (EUROFUNG)-RELATED"/>
    <property type="match status" value="1"/>
</dbReference>
<evidence type="ECO:0000313" key="9">
    <source>
        <dbReference type="Proteomes" id="UP000028045"/>
    </source>
</evidence>
<proteinExistence type="inferred from homology"/>
<dbReference type="SUPFAM" id="SSF48264">
    <property type="entry name" value="Cytochrome P450"/>
    <property type="match status" value="1"/>
</dbReference>
<accession>A0A084B5Z9</accession>
<dbReference type="EMBL" id="KL647944">
    <property type="protein sequence ID" value="KEY72978.1"/>
    <property type="molecule type" value="Genomic_DNA"/>
</dbReference>
<evidence type="ECO:0000256" key="3">
    <source>
        <dbReference type="ARBA" id="ARBA00010617"/>
    </source>
</evidence>
<gene>
    <name evidence="8" type="ORF">S7711_04651</name>
</gene>
<dbReference type="InterPro" id="IPR036396">
    <property type="entry name" value="Cyt_P450_sf"/>
</dbReference>
<evidence type="ECO:0000256" key="2">
    <source>
        <dbReference type="ARBA" id="ARBA00004685"/>
    </source>
</evidence>
<dbReference type="AlphaFoldDB" id="A0A084B5Z9"/>
<comment type="similarity">
    <text evidence="3">Belongs to the cytochrome P450 family.</text>
</comment>
<dbReference type="GO" id="GO:0016705">
    <property type="term" value="F:oxidoreductase activity, acting on paired donors, with incorporation or reduction of molecular oxygen"/>
    <property type="evidence" value="ECO:0007669"/>
    <property type="project" value="InterPro"/>
</dbReference>
<evidence type="ECO:0000256" key="6">
    <source>
        <dbReference type="ARBA" id="ARBA00023033"/>
    </source>
</evidence>
<keyword evidence="7" id="KW-0349">Heme</keyword>
<comment type="cofactor">
    <cofactor evidence="1 7">
        <name>heme</name>
        <dbReference type="ChEBI" id="CHEBI:30413"/>
    </cofactor>
</comment>
<sequence>MAKPTRPSSTMDRVQLRRCPGELWAPPSGSAPTTTCPYAKAWDDLADVEINEEKGLGHVIAWNERILRHALEYSRGSSSLPEHYVLQSTSTDHTCTKVAQIPDVTETHTLNHVMWLDEVLDRNLLVGVAKLASWCNDQKLLSQLFPPCQFALNVLRHLGWLCEKAGTQYGYIQNEEVIACCFSRAIGSSALQVAIMPLPLSLHGDGVLTSDMAPWWMCFLGMSKPQNRRLVPTREMVRVNNIPIANALPTRFLQTSRGPSETMPSVIAIAIGAAATTYVFLVALLRMTQDAKEPPSICDAVPLDKYNLPIYTLRMPGSRLYVVNATSRITSVQSEFRKLSFAAIEANIAAHLIGVNEATNKIISADATSDSSCLMSFPKYVHSALSPGSGLDAMNRRSIEVISDSLEQTVQRGSKTLKLFEWVRHELLVASNEGVYGPKNPFRDPAMERAWFAFEPGMMMFVLRLMPQVSAKESFQAREYMVKVWEDYFEKGFYNQGSELIKTRVRINNDFQISLKETARIEIGGSLAILTNTLPGTFWMIYHIFSDPVVLGEIRDELSKGVHQYGNTCSIDLSFVKSSCPILLSTFKETMRIHSSSVATRIAMEDYLLDDKYLLKKGSTIMMPSSVQDTSRPIWGDTVDDFNHRRFLRDSGTKRINPLAFQGFGGGATPCPGRHFASTEILVFSALMVLRFDLVPLKDWTRPSTAKSPMVNALSVPDWDIDVEMNPRNRKVWNVSLSGYDKKMEIVSEDIASTAQQH</sequence>
<dbReference type="InterPro" id="IPR002403">
    <property type="entry name" value="Cyt_P450_E_grp-IV"/>
</dbReference>
<keyword evidence="6" id="KW-0560">Oxidoreductase</keyword>
<dbReference type="PANTHER" id="PTHR47582:SF1">
    <property type="entry name" value="P450, PUTATIVE (EUROFUNG)-RELATED"/>
    <property type="match status" value="1"/>
</dbReference>
<evidence type="ECO:0000256" key="1">
    <source>
        <dbReference type="ARBA" id="ARBA00001971"/>
    </source>
</evidence>
<dbReference type="Pfam" id="PF00067">
    <property type="entry name" value="p450"/>
    <property type="match status" value="1"/>
</dbReference>
<dbReference type="InterPro" id="IPR053007">
    <property type="entry name" value="CYP450_monoxygenase_sec-met"/>
</dbReference>
<dbReference type="GO" id="GO:0020037">
    <property type="term" value="F:heme binding"/>
    <property type="evidence" value="ECO:0007669"/>
    <property type="project" value="InterPro"/>
</dbReference>